<protein>
    <submittedName>
        <fullName evidence="2 4">Uncharacterized protein</fullName>
    </submittedName>
</protein>
<evidence type="ECO:0000256" key="1">
    <source>
        <dbReference type="SAM" id="MobiDB-lite"/>
    </source>
</evidence>
<evidence type="ECO:0000313" key="3">
    <source>
        <dbReference type="Proteomes" id="UP000050761"/>
    </source>
</evidence>
<feature type="compositionally biased region" description="Basic and acidic residues" evidence="1">
    <location>
        <begin position="27"/>
        <end position="36"/>
    </location>
</feature>
<accession>A0A183FGK2</accession>
<organism evidence="3 4">
    <name type="scientific">Heligmosomoides polygyrus</name>
    <name type="common">Parasitic roundworm</name>
    <dbReference type="NCBI Taxonomy" id="6339"/>
    <lineage>
        <taxon>Eukaryota</taxon>
        <taxon>Metazoa</taxon>
        <taxon>Ecdysozoa</taxon>
        <taxon>Nematoda</taxon>
        <taxon>Chromadorea</taxon>
        <taxon>Rhabditida</taxon>
        <taxon>Rhabditina</taxon>
        <taxon>Rhabditomorpha</taxon>
        <taxon>Strongyloidea</taxon>
        <taxon>Heligmosomidae</taxon>
        <taxon>Heligmosomoides</taxon>
    </lineage>
</organism>
<dbReference type="WBParaSite" id="HPBE_0000579101-mRNA-1">
    <property type="protein sequence ID" value="HPBE_0000579101-mRNA-1"/>
    <property type="gene ID" value="HPBE_0000579101"/>
</dbReference>
<accession>A0A3P7YM95</accession>
<gene>
    <name evidence="2" type="ORF">HPBE_LOCUS5792</name>
</gene>
<evidence type="ECO:0000313" key="4">
    <source>
        <dbReference type="WBParaSite" id="HPBE_0000579101-mRNA-1"/>
    </source>
</evidence>
<proteinExistence type="predicted"/>
<dbReference type="AlphaFoldDB" id="A0A183FGK2"/>
<reference evidence="2 3" key="1">
    <citation type="submission" date="2018-11" db="EMBL/GenBank/DDBJ databases">
        <authorList>
            <consortium name="Pathogen Informatics"/>
        </authorList>
    </citation>
    <scope>NUCLEOTIDE SEQUENCE [LARGE SCALE GENOMIC DNA]</scope>
</reference>
<dbReference type="Proteomes" id="UP000050761">
    <property type="component" value="Unassembled WGS sequence"/>
</dbReference>
<dbReference type="EMBL" id="UZAH01025541">
    <property type="protein sequence ID" value="VDO65823.1"/>
    <property type="molecule type" value="Genomic_DNA"/>
</dbReference>
<evidence type="ECO:0000313" key="2">
    <source>
        <dbReference type="EMBL" id="VDO65823.1"/>
    </source>
</evidence>
<sequence>MESSDGAPFWWRAKRHPKSFHGSPRSRSNEETSNRDSLEVRPVFNVVVAAGSPLRGGPEAQEVVGRPCECDSVATSLCGLAFGGVLLPE</sequence>
<feature type="region of interest" description="Disordered" evidence="1">
    <location>
        <begin position="16"/>
        <end position="36"/>
    </location>
</feature>
<reference evidence="4" key="2">
    <citation type="submission" date="2019-09" db="UniProtKB">
        <authorList>
            <consortium name="WormBaseParasite"/>
        </authorList>
    </citation>
    <scope>IDENTIFICATION</scope>
</reference>
<keyword evidence="3" id="KW-1185">Reference proteome</keyword>
<name>A0A183FGK2_HELPZ</name>